<protein>
    <submittedName>
        <fullName evidence="1">Uncharacterized protein</fullName>
    </submittedName>
</protein>
<evidence type="ECO:0000313" key="2">
    <source>
        <dbReference type="Proteomes" id="UP000288805"/>
    </source>
</evidence>
<sequence>MNWFLFSDARKDKKTYGLPIDVPCQLLLSNQHVSFRFSLICPILILCHPELSMCRYGLGLNTQTRMPEKYQGWEGPSWTQVMGCSTSDQLDLYAACSKFGKIYLTVIHLVELLASFRFETAFRCSLNIELLHLILHHLKHKVEKVELLLSTTGIHKRKGESYIMMMMEGTKHKTYGAGLYWRNVEQLVLARKSKAPVFQISGITPKDFVSYCKVGCKHDGVVP</sequence>
<dbReference type="Proteomes" id="UP000288805">
    <property type="component" value="Unassembled WGS sequence"/>
</dbReference>
<accession>A0A438KGJ0</accession>
<evidence type="ECO:0000313" key="1">
    <source>
        <dbReference type="EMBL" id="RVX20314.1"/>
    </source>
</evidence>
<dbReference type="AlphaFoldDB" id="A0A438KGJ0"/>
<gene>
    <name evidence="1" type="ORF">CK203_004416</name>
</gene>
<reference evidence="1 2" key="1">
    <citation type="journal article" date="2018" name="PLoS Genet.">
        <title>Population sequencing reveals clonal diversity and ancestral inbreeding in the grapevine cultivar Chardonnay.</title>
        <authorList>
            <person name="Roach M.J."/>
            <person name="Johnson D.L."/>
            <person name="Bohlmann J."/>
            <person name="van Vuuren H.J."/>
            <person name="Jones S.J."/>
            <person name="Pretorius I.S."/>
            <person name="Schmidt S.A."/>
            <person name="Borneman A.R."/>
        </authorList>
    </citation>
    <scope>NUCLEOTIDE SEQUENCE [LARGE SCALE GENOMIC DNA]</scope>
    <source>
        <strain evidence="2">cv. Chardonnay</strain>
        <tissue evidence="1">Leaf</tissue>
    </source>
</reference>
<dbReference type="EMBL" id="QGNW01000007">
    <property type="protein sequence ID" value="RVX20314.1"/>
    <property type="molecule type" value="Genomic_DNA"/>
</dbReference>
<proteinExistence type="predicted"/>
<organism evidence="1 2">
    <name type="scientific">Vitis vinifera</name>
    <name type="common">Grape</name>
    <dbReference type="NCBI Taxonomy" id="29760"/>
    <lineage>
        <taxon>Eukaryota</taxon>
        <taxon>Viridiplantae</taxon>
        <taxon>Streptophyta</taxon>
        <taxon>Embryophyta</taxon>
        <taxon>Tracheophyta</taxon>
        <taxon>Spermatophyta</taxon>
        <taxon>Magnoliopsida</taxon>
        <taxon>eudicotyledons</taxon>
        <taxon>Gunneridae</taxon>
        <taxon>Pentapetalae</taxon>
        <taxon>rosids</taxon>
        <taxon>Vitales</taxon>
        <taxon>Vitaceae</taxon>
        <taxon>Viteae</taxon>
        <taxon>Vitis</taxon>
    </lineage>
</organism>
<comment type="caution">
    <text evidence="1">The sequence shown here is derived from an EMBL/GenBank/DDBJ whole genome shotgun (WGS) entry which is preliminary data.</text>
</comment>
<name>A0A438KGJ0_VITVI</name>